<dbReference type="Gene3D" id="2.170.130.30">
    <property type="match status" value="1"/>
</dbReference>
<evidence type="ECO:0000313" key="1">
    <source>
        <dbReference type="EMBL" id="KEO46148.1"/>
    </source>
</evidence>
<gene>
    <name evidence="1" type="ORF">DL07_09600</name>
</gene>
<dbReference type="Proteomes" id="UP000027855">
    <property type="component" value="Unassembled WGS sequence"/>
</dbReference>
<dbReference type="PROSITE" id="PS51257">
    <property type="entry name" value="PROKAR_LIPOPROTEIN"/>
    <property type="match status" value="1"/>
</dbReference>
<reference evidence="1 2" key="1">
    <citation type="submission" date="2014-04" db="EMBL/GenBank/DDBJ databases">
        <title>Variable characteristics of bacteriocin-producing Streptococcus salivarius strains isolated from Malaysian subjects.</title>
        <authorList>
            <person name="Philip K."/>
            <person name="Barbour A."/>
        </authorList>
    </citation>
    <scope>NUCLEOTIDE SEQUENCE [LARGE SCALE GENOMIC DNA]</scope>
    <source>
        <strain evidence="1 2">NU10</strain>
    </source>
</reference>
<dbReference type="Pfam" id="PF14478">
    <property type="entry name" value="DUF4430"/>
    <property type="match status" value="1"/>
</dbReference>
<comment type="caution">
    <text evidence="1">The sequence shown here is derived from an EMBL/GenBank/DDBJ whole genome shotgun (WGS) entry which is preliminary data.</text>
</comment>
<sequence length="131" mass="14721">MKKLLTYLFLALSIVTLAACGKNEAAKLTSSTNNHQSKVQGQVTLILKTEKESKKKSVEIQKGDTVLDVLEEVYPVQENDGFITEIDGISQDKDKGIYWMFDVNGKLGEKAANQLKVEDGDEIKFYQKKYN</sequence>
<organism evidence="1 2">
    <name type="scientific">Streptococcus salivarius</name>
    <dbReference type="NCBI Taxonomy" id="1304"/>
    <lineage>
        <taxon>Bacteria</taxon>
        <taxon>Bacillati</taxon>
        <taxon>Bacillota</taxon>
        <taxon>Bacilli</taxon>
        <taxon>Lactobacillales</taxon>
        <taxon>Streptococcaceae</taxon>
        <taxon>Streptococcus</taxon>
    </lineage>
</organism>
<dbReference type="AlphaFoldDB" id="A0A074IWJ3"/>
<dbReference type="InterPro" id="IPR027954">
    <property type="entry name" value="Transcobalamin-like_C"/>
</dbReference>
<protein>
    <submittedName>
        <fullName evidence="1">Uncharacterized protein</fullName>
    </submittedName>
</protein>
<dbReference type="RefSeq" id="WP_037600905.1">
    <property type="nucleotide sequence ID" value="NZ_JJMS01000029.1"/>
</dbReference>
<evidence type="ECO:0000313" key="2">
    <source>
        <dbReference type="Proteomes" id="UP000027855"/>
    </source>
</evidence>
<proteinExistence type="predicted"/>
<name>A0A074IWJ3_STRSL</name>
<dbReference type="EMBL" id="JJMT01000006">
    <property type="protein sequence ID" value="KEO46148.1"/>
    <property type="molecule type" value="Genomic_DNA"/>
</dbReference>
<accession>A0A074IWJ3</accession>